<evidence type="ECO:0000313" key="3">
    <source>
        <dbReference type="EMBL" id="NGP90064.1"/>
    </source>
</evidence>
<dbReference type="PANTHER" id="PTHR35024">
    <property type="entry name" value="HYPOTHETICAL CYTOSOLIC PROTEIN"/>
    <property type="match status" value="1"/>
</dbReference>
<dbReference type="Pfam" id="PF04519">
    <property type="entry name" value="Bactofilin"/>
    <property type="match status" value="1"/>
</dbReference>
<evidence type="ECO:0000313" key="4">
    <source>
        <dbReference type="Proteomes" id="UP000479132"/>
    </source>
</evidence>
<dbReference type="PANTHER" id="PTHR35024:SF4">
    <property type="entry name" value="POLYMER-FORMING CYTOSKELETAL PROTEIN"/>
    <property type="match status" value="1"/>
</dbReference>
<sequence>MSANMVFIEKGTSFTGTLTAPRVVVEGEVQGDILASKSVYIKSSGKVSGSIRTQKLLCEKGGTHNGFILLNEEASITDKTMSAIEKAGTKNPGQHAPKPVAAGAEERKNGKRLW</sequence>
<comment type="similarity">
    <text evidence="1">Belongs to the bactofilin family.</text>
</comment>
<comment type="caution">
    <text evidence="3">The sequence shown here is derived from an EMBL/GenBank/DDBJ whole genome shotgun (WGS) entry which is preliminary data.</text>
</comment>
<dbReference type="RefSeq" id="WP_165271293.1">
    <property type="nucleotide sequence ID" value="NZ_JAALLS010000032.1"/>
</dbReference>
<organism evidence="3 4">
    <name type="scientific">Fodinibius halophilus</name>
    <dbReference type="NCBI Taxonomy" id="1736908"/>
    <lineage>
        <taxon>Bacteria</taxon>
        <taxon>Pseudomonadati</taxon>
        <taxon>Balneolota</taxon>
        <taxon>Balneolia</taxon>
        <taxon>Balneolales</taxon>
        <taxon>Balneolaceae</taxon>
        <taxon>Fodinibius</taxon>
    </lineage>
</organism>
<dbReference type="EMBL" id="JAALLS010000032">
    <property type="protein sequence ID" value="NGP90064.1"/>
    <property type="molecule type" value="Genomic_DNA"/>
</dbReference>
<evidence type="ECO:0000256" key="1">
    <source>
        <dbReference type="ARBA" id="ARBA00044755"/>
    </source>
</evidence>
<evidence type="ECO:0000256" key="2">
    <source>
        <dbReference type="SAM" id="MobiDB-lite"/>
    </source>
</evidence>
<dbReference type="Proteomes" id="UP000479132">
    <property type="component" value="Unassembled WGS sequence"/>
</dbReference>
<keyword evidence="4" id="KW-1185">Reference proteome</keyword>
<gene>
    <name evidence="3" type="ORF">G3569_17030</name>
</gene>
<dbReference type="InterPro" id="IPR007607">
    <property type="entry name" value="BacA/B"/>
</dbReference>
<dbReference type="AlphaFoldDB" id="A0A6M1TH20"/>
<name>A0A6M1TH20_9BACT</name>
<proteinExistence type="inferred from homology"/>
<reference evidence="3 4" key="1">
    <citation type="submission" date="2020-02" db="EMBL/GenBank/DDBJ databases">
        <title>Aliifodinibius halophilus 2W32, complete genome.</title>
        <authorList>
            <person name="Li Y."/>
            <person name="Wu S."/>
        </authorList>
    </citation>
    <scope>NUCLEOTIDE SEQUENCE [LARGE SCALE GENOMIC DNA]</scope>
    <source>
        <strain evidence="3 4">2W32</strain>
    </source>
</reference>
<feature type="region of interest" description="Disordered" evidence="2">
    <location>
        <begin position="86"/>
        <end position="114"/>
    </location>
</feature>
<protein>
    <submittedName>
        <fullName evidence="3">Polymer-forming cytoskeletal protein</fullName>
    </submittedName>
</protein>
<accession>A0A6M1TH20</accession>